<dbReference type="GO" id="GO:0005783">
    <property type="term" value="C:endoplasmic reticulum"/>
    <property type="evidence" value="ECO:0007669"/>
    <property type="project" value="TreeGrafter"/>
</dbReference>
<feature type="transmembrane region" description="Helical" evidence="7">
    <location>
        <begin position="110"/>
        <end position="126"/>
    </location>
</feature>
<dbReference type="Proteomes" id="UP000242188">
    <property type="component" value="Unassembled WGS sequence"/>
</dbReference>
<keyword evidence="5" id="KW-0443">Lipid metabolism</keyword>
<protein>
    <submittedName>
        <fullName evidence="9">Alkylglycerol monooxygenase</fullName>
    </submittedName>
</protein>
<dbReference type="EMBL" id="NEDP02076713">
    <property type="protein sequence ID" value="OWF35691.1"/>
    <property type="molecule type" value="Genomic_DNA"/>
</dbReference>
<dbReference type="STRING" id="6573.A0A210PGU2"/>
<keyword evidence="2 7" id="KW-0812">Transmembrane</keyword>
<feature type="domain" description="Fatty acid hydroxylase" evidence="8">
    <location>
        <begin position="112"/>
        <end position="244"/>
    </location>
</feature>
<gene>
    <name evidence="9" type="ORF">KP79_PYT04900</name>
</gene>
<evidence type="ECO:0000256" key="3">
    <source>
        <dbReference type="ARBA" id="ARBA00022989"/>
    </source>
</evidence>
<feature type="transmembrane region" description="Helical" evidence="7">
    <location>
        <begin position="166"/>
        <end position="187"/>
    </location>
</feature>
<evidence type="ECO:0000256" key="4">
    <source>
        <dbReference type="ARBA" id="ARBA00023002"/>
    </source>
</evidence>
<evidence type="ECO:0000313" key="9">
    <source>
        <dbReference type="EMBL" id="OWF35691.1"/>
    </source>
</evidence>
<name>A0A210PGU2_MIZYE</name>
<comment type="caution">
    <text evidence="9">The sequence shown here is derived from an EMBL/GenBank/DDBJ whole genome shotgun (WGS) entry which is preliminary data.</text>
</comment>
<sequence>MEDGLKIASASLRRMFYLLTPNESSFKDVKEVPRYVDEALPAFIVLALIEIPILYLQGRPLPRFNDTFSSLAAGVVSQFHNLLFRGVEIATYIWVYDRWNIVSLPWDSPWTWLFGLIGVEFGYYWVHRTGHEMNIMWAGHQTHHSSEDYNLGTALRQSAVHRYFNWVIYLPLALIMPPSVFLVHIQLNLLYQFWIHTETVRSVGPLEWILNTPSHHRVHHGRNPYCIDKNYGGVLIIFDRLFGTFQAEEEKVIYGLVHPLQSWDPINAQICHLKYMFKKVQEEKGFSNKMGVIFKGPGWSPGKPWTGLIEDIPEVKEPVEKYDSDVPLKTSLYIFLHFFILIVASGVLTKFKEGMSPVWTISFILFMLFSLTSFGAIYDNKYVLGAEFILIILSMSFLNTISNT</sequence>
<dbReference type="PANTHER" id="PTHR21624">
    <property type="entry name" value="STEROL DESATURASE-RELATED PROTEIN"/>
    <property type="match status" value="1"/>
</dbReference>
<evidence type="ECO:0000313" key="10">
    <source>
        <dbReference type="Proteomes" id="UP000242188"/>
    </source>
</evidence>
<dbReference type="GO" id="GO:0006643">
    <property type="term" value="P:membrane lipid metabolic process"/>
    <property type="evidence" value="ECO:0007669"/>
    <property type="project" value="TreeGrafter"/>
</dbReference>
<accession>A0A210PGU2</accession>
<feature type="transmembrane region" description="Helical" evidence="7">
    <location>
        <begin position="358"/>
        <end position="377"/>
    </location>
</feature>
<feature type="transmembrane region" description="Helical" evidence="7">
    <location>
        <begin position="332"/>
        <end position="351"/>
    </location>
</feature>
<evidence type="ECO:0000256" key="7">
    <source>
        <dbReference type="SAM" id="Phobius"/>
    </source>
</evidence>
<keyword evidence="10" id="KW-1185">Reference proteome</keyword>
<keyword evidence="3 7" id="KW-1133">Transmembrane helix</keyword>
<dbReference type="GO" id="GO:0050479">
    <property type="term" value="F:glyceryl-ether monooxygenase activity"/>
    <property type="evidence" value="ECO:0007669"/>
    <property type="project" value="TreeGrafter"/>
</dbReference>
<reference evidence="9 10" key="1">
    <citation type="journal article" date="2017" name="Nat. Ecol. Evol.">
        <title>Scallop genome provides insights into evolution of bilaterian karyotype and development.</title>
        <authorList>
            <person name="Wang S."/>
            <person name="Zhang J."/>
            <person name="Jiao W."/>
            <person name="Li J."/>
            <person name="Xun X."/>
            <person name="Sun Y."/>
            <person name="Guo X."/>
            <person name="Huan P."/>
            <person name="Dong B."/>
            <person name="Zhang L."/>
            <person name="Hu X."/>
            <person name="Sun X."/>
            <person name="Wang J."/>
            <person name="Zhao C."/>
            <person name="Wang Y."/>
            <person name="Wang D."/>
            <person name="Huang X."/>
            <person name="Wang R."/>
            <person name="Lv J."/>
            <person name="Li Y."/>
            <person name="Zhang Z."/>
            <person name="Liu B."/>
            <person name="Lu W."/>
            <person name="Hui Y."/>
            <person name="Liang J."/>
            <person name="Zhou Z."/>
            <person name="Hou R."/>
            <person name="Li X."/>
            <person name="Liu Y."/>
            <person name="Li H."/>
            <person name="Ning X."/>
            <person name="Lin Y."/>
            <person name="Zhao L."/>
            <person name="Xing Q."/>
            <person name="Dou J."/>
            <person name="Li Y."/>
            <person name="Mao J."/>
            <person name="Guo H."/>
            <person name="Dou H."/>
            <person name="Li T."/>
            <person name="Mu C."/>
            <person name="Jiang W."/>
            <person name="Fu Q."/>
            <person name="Fu X."/>
            <person name="Miao Y."/>
            <person name="Liu J."/>
            <person name="Yu Q."/>
            <person name="Li R."/>
            <person name="Liao H."/>
            <person name="Li X."/>
            <person name="Kong Y."/>
            <person name="Jiang Z."/>
            <person name="Chourrout D."/>
            <person name="Li R."/>
            <person name="Bao Z."/>
        </authorList>
    </citation>
    <scope>NUCLEOTIDE SEQUENCE [LARGE SCALE GENOMIC DNA]</scope>
    <source>
        <strain evidence="9 10">PY_sf001</strain>
    </source>
</reference>
<evidence type="ECO:0000259" key="8">
    <source>
        <dbReference type="Pfam" id="PF04116"/>
    </source>
</evidence>
<comment type="subcellular location">
    <subcellularLocation>
        <location evidence="1">Endomembrane system</location>
        <topology evidence="1">Multi-pass membrane protein</topology>
    </subcellularLocation>
</comment>
<proteinExistence type="predicted"/>
<evidence type="ECO:0000256" key="1">
    <source>
        <dbReference type="ARBA" id="ARBA00004127"/>
    </source>
</evidence>
<evidence type="ECO:0000256" key="6">
    <source>
        <dbReference type="ARBA" id="ARBA00023136"/>
    </source>
</evidence>
<evidence type="ECO:0000256" key="2">
    <source>
        <dbReference type="ARBA" id="ARBA00022692"/>
    </source>
</evidence>
<organism evidence="9 10">
    <name type="scientific">Mizuhopecten yessoensis</name>
    <name type="common">Japanese scallop</name>
    <name type="synonym">Patinopecten yessoensis</name>
    <dbReference type="NCBI Taxonomy" id="6573"/>
    <lineage>
        <taxon>Eukaryota</taxon>
        <taxon>Metazoa</taxon>
        <taxon>Spiralia</taxon>
        <taxon>Lophotrochozoa</taxon>
        <taxon>Mollusca</taxon>
        <taxon>Bivalvia</taxon>
        <taxon>Autobranchia</taxon>
        <taxon>Pteriomorphia</taxon>
        <taxon>Pectinida</taxon>
        <taxon>Pectinoidea</taxon>
        <taxon>Pectinidae</taxon>
        <taxon>Mizuhopecten</taxon>
    </lineage>
</organism>
<dbReference type="AlphaFoldDB" id="A0A210PGU2"/>
<evidence type="ECO:0000256" key="5">
    <source>
        <dbReference type="ARBA" id="ARBA00023098"/>
    </source>
</evidence>
<dbReference type="GO" id="GO:0016020">
    <property type="term" value="C:membrane"/>
    <property type="evidence" value="ECO:0007669"/>
    <property type="project" value="GOC"/>
</dbReference>
<keyword evidence="4" id="KW-0560">Oxidoreductase</keyword>
<dbReference type="InterPro" id="IPR006694">
    <property type="entry name" value="Fatty_acid_hydroxylase"/>
</dbReference>
<feature type="transmembrane region" description="Helical" evidence="7">
    <location>
        <begin position="383"/>
        <end position="401"/>
    </location>
</feature>
<dbReference type="Pfam" id="PF04116">
    <property type="entry name" value="FA_hydroxylase"/>
    <property type="match status" value="1"/>
</dbReference>
<dbReference type="OrthoDB" id="6354873at2759"/>
<dbReference type="InterPro" id="IPR051689">
    <property type="entry name" value="Sterol_desaturase/TMEM195"/>
</dbReference>
<dbReference type="GO" id="GO:0005506">
    <property type="term" value="F:iron ion binding"/>
    <property type="evidence" value="ECO:0007669"/>
    <property type="project" value="InterPro"/>
</dbReference>
<keyword evidence="6 7" id="KW-0472">Membrane</keyword>
<keyword evidence="9" id="KW-0503">Monooxygenase</keyword>
<dbReference type="GO" id="GO:0008610">
    <property type="term" value="P:lipid biosynthetic process"/>
    <property type="evidence" value="ECO:0007669"/>
    <property type="project" value="InterPro"/>
</dbReference>
<dbReference type="PANTHER" id="PTHR21624:SF1">
    <property type="entry name" value="ALKYLGLYCEROL MONOOXYGENASE"/>
    <property type="match status" value="1"/>
</dbReference>
<feature type="transmembrane region" description="Helical" evidence="7">
    <location>
        <begin position="39"/>
        <end position="56"/>
    </location>
</feature>